<feature type="region of interest" description="Disordered" evidence="1">
    <location>
        <begin position="1"/>
        <end position="26"/>
    </location>
</feature>
<dbReference type="STRING" id="1122938.SAMN05660772_02783"/>
<name>A0A1W1V3H7_9PAST</name>
<evidence type="ECO:0000313" key="3">
    <source>
        <dbReference type="Proteomes" id="UP000192408"/>
    </source>
</evidence>
<proteinExistence type="predicted"/>
<reference evidence="3" key="1">
    <citation type="submission" date="2017-04" db="EMBL/GenBank/DDBJ databases">
        <authorList>
            <person name="Varghese N."/>
            <person name="Submissions S."/>
        </authorList>
    </citation>
    <scope>NUCLEOTIDE SEQUENCE [LARGE SCALE GENOMIC DNA]</scope>
    <source>
        <strain evidence="3">DSM 23072</strain>
    </source>
</reference>
<dbReference type="Proteomes" id="UP000192408">
    <property type="component" value="Unassembled WGS sequence"/>
</dbReference>
<dbReference type="AlphaFoldDB" id="A0A1W1V3H7"/>
<evidence type="ECO:0000313" key="2">
    <source>
        <dbReference type="EMBL" id="SMB87957.1"/>
    </source>
</evidence>
<organism evidence="2 3">
    <name type="scientific">Pasteurella testudinis DSM 23072</name>
    <dbReference type="NCBI Taxonomy" id="1122938"/>
    <lineage>
        <taxon>Bacteria</taxon>
        <taxon>Pseudomonadati</taxon>
        <taxon>Pseudomonadota</taxon>
        <taxon>Gammaproteobacteria</taxon>
        <taxon>Pasteurellales</taxon>
        <taxon>Pasteurellaceae</taxon>
        <taxon>Pasteurella</taxon>
    </lineage>
</organism>
<accession>A0A1W1V3H7</accession>
<protein>
    <submittedName>
        <fullName evidence="2">Uncharacterized protein</fullName>
    </submittedName>
</protein>
<gene>
    <name evidence="2" type="ORF">SAMN05660772_02783</name>
</gene>
<dbReference type="EMBL" id="FWWV01000041">
    <property type="protein sequence ID" value="SMB87957.1"/>
    <property type="molecule type" value="Genomic_DNA"/>
</dbReference>
<sequence>MDTSDHKQTASYDNLPGSKDYRQRQKELVSQGKFNEAFDMDAKDLKEKFGNKYNHSIRELRDWYIKNGKIKE</sequence>
<evidence type="ECO:0000256" key="1">
    <source>
        <dbReference type="SAM" id="MobiDB-lite"/>
    </source>
</evidence>
<keyword evidence="3" id="KW-1185">Reference proteome</keyword>